<keyword evidence="2" id="KW-0812">Transmembrane</keyword>
<dbReference type="Pfam" id="PF11772">
    <property type="entry name" value="EpuA"/>
    <property type="match status" value="1"/>
</dbReference>
<accession>W4QGT5</accession>
<evidence type="ECO:0000313" key="3">
    <source>
        <dbReference type="EMBL" id="GAE31320.1"/>
    </source>
</evidence>
<evidence type="ECO:0008006" key="5">
    <source>
        <dbReference type="Google" id="ProtNLM"/>
    </source>
</evidence>
<evidence type="ECO:0000313" key="4">
    <source>
        <dbReference type="Proteomes" id="UP000018895"/>
    </source>
</evidence>
<feature type="transmembrane region" description="Helical" evidence="2">
    <location>
        <begin position="65"/>
        <end position="91"/>
    </location>
</feature>
<evidence type="ECO:0000256" key="2">
    <source>
        <dbReference type="SAM" id="Phobius"/>
    </source>
</evidence>
<keyword evidence="2" id="KW-0472">Membrane</keyword>
<organism evidence="3 4">
    <name type="scientific">Halalkalibacter hemicellulosilyticusJCM 9152</name>
    <dbReference type="NCBI Taxonomy" id="1236971"/>
    <lineage>
        <taxon>Bacteria</taxon>
        <taxon>Bacillati</taxon>
        <taxon>Bacillota</taxon>
        <taxon>Bacilli</taxon>
        <taxon>Bacillales</taxon>
        <taxon>Bacillaceae</taxon>
        <taxon>Halalkalibacter</taxon>
    </lineage>
</organism>
<feature type="compositionally biased region" description="Polar residues" evidence="1">
    <location>
        <begin position="28"/>
        <end position="42"/>
    </location>
</feature>
<sequence length="116" mass="13357">MTEKKATENVKEANKEEPVVQQESVEQKTSSQSTNELAQQVETNDDEHSKQRYRRKRLRLRVIPIWLRILLSIVLIGGSFLVGLMVGFAIVGNGDNPAEILKPDLWYYLMDMIRGR</sequence>
<dbReference type="Proteomes" id="UP000018895">
    <property type="component" value="Unassembled WGS sequence"/>
</dbReference>
<dbReference type="EMBL" id="BAUU01000018">
    <property type="protein sequence ID" value="GAE31320.1"/>
    <property type="molecule type" value="Genomic_DNA"/>
</dbReference>
<name>W4QGT5_9BACI</name>
<keyword evidence="2" id="KW-1133">Transmembrane helix</keyword>
<protein>
    <recommendedName>
        <fullName evidence="5">DNA-directed RNA polymerase subunit beta</fullName>
    </recommendedName>
</protein>
<feature type="region of interest" description="Disordered" evidence="1">
    <location>
        <begin position="1"/>
        <end position="52"/>
    </location>
</feature>
<feature type="compositionally biased region" description="Basic and acidic residues" evidence="1">
    <location>
        <begin position="1"/>
        <end position="18"/>
    </location>
</feature>
<keyword evidence="4" id="KW-1185">Reference proteome</keyword>
<evidence type="ECO:0000256" key="1">
    <source>
        <dbReference type="SAM" id="MobiDB-lite"/>
    </source>
</evidence>
<dbReference type="RefSeq" id="WP_052015912.1">
    <property type="nucleotide sequence ID" value="NZ_BAUU01000018.1"/>
</dbReference>
<dbReference type="STRING" id="1236971.JCM9152_2779"/>
<dbReference type="AlphaFoldDB" id="W4QGT5"/>
<dbReference type="InterPro" id="IPR024596">
    <property type="entry name" value="RNApol_su_b/EpuA"/>
</dbReference>
<reference evidence="3" key="1">
    <citation type="journal article" date="2014" name="Genome Announc.">
        <title>Draft Genome Sequences of Three Alkaliphilic Bacillus Strains, Bacillus wakoensis JCM 9140T, Bacillus akibai JCM 9157T, and Bacillus hemicellulosilyticus JCM 9152T.</title>
        <authorList>
            <person name="Yuki M."/>
            <person name="Oshima K."/>
            <person name="Suda W."/>
            <person name="Oshida Y."/>
            <person name="Kitamura K."/>
            <person name="Iida T."/>
            <person name="Hattori M."/>
            <person name="Ohkuma M."/>
        </authorList>
    </citation>
    <scope>NUCLEOTIDE SEQUENCE [LARGE SCALE GENOMIC DNA]</scope>
    <source>
        <strain evidence="3">JCM 9152</strain>
    </source>
</reference>
<dbReference type="OrthoDB" id="2300232at2"/>
<proteinExistence type="predicted"/>
<comment type="caution">
    <text evidence="3">The sequence shown here is derived from an EMBL/GenBank/DDBJ whole genome shotgun (WGS) entry which is preliminary data.</text>
</comment>
<gene>
    <name evidence="3" type="ORF">JCM9152_2779</name>
</gene>